<evidence type="ECO:0000256" key="2">
    <source>
        <dbReference type="ARBA" id="ARBA00023315"/>
    </source>
</evidence>
<comment type="caution">
    <text evidence="4">The sequence shown here is derived from an EMBL/GenBank/DDBJ whole genome shotgun (WGS) entry which is preliminary data.</text>
</comment>
<gene>
    <name evidence="4" type="primary">paiA</name>
    <name evidence="4" type="ORF">J40TS1_16810</name>
</gene>
<evidence type="ECO:0000256" key="1">
    <source>
        <dbReference type="ARBA" id="ARBA00022679"/>
    </source>
</evidence>
<dbReference type="CDD" id="cd04301">
    <property type="entry name" value="NAT_SF"/>
    <property type="match status" value="1"/>
</dbReference>
<dbReference type="SUPFAM" id="SSF55729">
    <property type="entry name" value="Acyl-CoA N-acyltransferases (Nat)"/>
    <property type="match status" value="1"/>
</dbReference>
<name>A0A919YPT9_9BACL</name>
<feature type="domain" description="N-acetyltransferase" evidence="3">
    <location>
        <begin position="3"/>
        <end position="172"/>
    </location>
</feature>
<dbReference type="InterPro" id="IPR000182">
    <property type="entry name" value="GNAT_dom"/>
</dbReference>
<dbReference type="PANTHER" id="PTHR43420:SF47">
    <property type="entry name" value="N-ACETYLTRANSFERASE DOMAIN-CONTAINING PROTEIN"/>
    <property type="match status" value="1"/>
</dbReference>
<keyword evidence="1" id="KW-0808">Transferase</keyword>
<dbReference type="RefSeq" id="WP_213514283.1">
    <property type="nucleotide sequence ID" value="NZ_BOSE01000002.1"/>
</dbReference>
<dbReference type="EMBL" id="BOSE01000002">
    <property type="protein sequence ID" value="GIP16039.1"/>
    <property type="molecule type" value="Genomic_DNA"/>
</dbReference>
<dbReference type="Pfam" id="PF00583">
    <property type="entry name" value="Acetyltransf_1"/>
    <property type="match status" value="1"/>
</dbReference>
<dbReference type="GO" id="GO:0016747">
    <property type="term" value="F:acyltransferase activity, transferring groups other than amino-acyl groups"/>
    <property type="evidence" value="ECO:0007669"/>
    <property type="project" value="InterPro"/>
</dbReference>
<proteinExistence type="predicted"/>
<dbReference type="Gene3D" id="3.40.630.30">
    <property type="match status" value="1"/>
</dbReference>
<evidence type="ECO:0000313" key="4">
    <source>
        <dbReference type="EMBL" id="GIP16039.1"/>
    </source>
</evidence>
<evidence type="ECO:0000313" key="5">
    <source>
        <dbReference type="Proteomes" id="UP000683139"/>
    </source>
</evidence>
<dbReference type="AlphaFoldDB" id="A0A919YPT9"/>
<dbReference type="InterPro" id="IPR050680">
    <property type="entry name" value="YpeA/RimI_acetyltransf"/>
</dbReference>
<keyword evidence="5" id="KW-1185">Reference proteome</keyword>
<dbReference type="Proteomes" id="UP000683139">
    <property type="component" value="Unassembled WGS sequence"/>
</dbReference>
<evidence type="ECO:0000259" key="3">
    <source>
        <dbReference type="PROSITE" id="PS51186"/>
    </source>
</evidence>
<keyword evidence="2" id="KW-0012">Acyltransferase</keyword>
<reference evidence="4" key="1">
    <citation type="submission" date="2021-03" db="EMBL/GenBank/DDBJ databases">
        <title>Antimicrobial resistance genes in bacteria isolated from Japanese honey, and their potential for conferring macrolide and lincosamide resistance in the American foulbrood pathogen Paenibacillus larvae.</title>
        <authorList>
            <person name="Okamoto M."/>
            <person name="Kumagai M."/>
            <person name="Kanamori H."/>
            <person name="Takamatsu D."/>
        </authorList>
    </citation>
    <scope>NUCLEOTIDE SEQUENCE</scope>
    <source>
        <strain evidence="4">J40TS1</strain>
    </source>
</reference>
<organism evidence="4 5">
    <name type="scientific">Paenibacillus montaniterrae</name>
    <dbReference type="NCBI Taxonomy" id="429341"/>
    <lineage>
        <taxon>Bacteria</taxon>
        <taxon>Bacillati</taxon>
        <taxon>Bacillota</taxon>
        <taxon>Bacilli</taxon>
        <taxon>Bacillales</taxon>
        <taxon>Paenibacillaceae</taxon>
        <taxon>Paenibacillus</taxon>
    </lineage>
</organism>
<accession>A0A919YPT9</accession>
<sequence length="172" mass="19836">MAVHIRKCSIEDLALLQEISAETFKETFQNQNSPESMSAYLEKAFNLDQLRKELSNPCSQFYIIYSNDEAAGYLKLNIDEAQTEGMGNDSLEIERIYIRKSHLKQGLGKLLVYKAIEIAKQLKKEKLWLGVWEQNENAIAFYKKLGFMQTGSHIFKLGDEEQLDFIMTKSII</sequence>
<dbReference type="PROSITE" id="PS51186">
    <property type="entry name" value="GNAT"/>
    <property type="match status" value="1"/>
</dbReference>
<dbReference type="InterPro" id="IPR016181">
    <property type="entry name" value="Acyl_CoA_acyltransferase"/>
</dbReference>
<protein>
    <submittedName>
        <fullName evidence="4">Spermidine/spermine N(1)-acetyltransferase</fullName>
    </submittedName>
</protein>
<dbReference type="PANTHER" id="PTHR43420">
    <property type="entry name" value="ACETYLTRANSFERASE"/>
    <property type="match status" value="1"/>
</dbReference>